<evidence type="ECO:0000256" key="1">
    <source>
        <dbReference type="SAM" id="Phobius"/>
    </source>
</evidence>
<dbReference type="Proteomes" id="UP000537592">
    <property type="component" value="Unassembled WGS sequence"/>
</dbReference>
<comment type="caution">
    <text evidence="2">The sequence shown here is derived from an EMBL/GenBank/DDBJ whole genome shotgun (WGS) entry which is preliminary data.</text>
</comment>
<dbReference type="Pfam" id="PF03334">
    <property type="entry name" value="PhaG_MnhG_YufB"/>
    <property type="match status" value="1"/>
</dbReference>
<feature type="transmembrane region" description="Helical" evidence="1">
    <location>
        <begin position="61"/>
        <end position="84"/>
    </location>
</feature>
<accession>A0A7W5Z4P2</accession>
<dbReference type="GO" id="GO:0015385">
    <property type="term" value="F:sodium:proton antiporter activity"/>
    <property type="evidence" value="ECO:0007669"/>
    <property type="project" value="TreeGrafter"/>
</dbReference>
<feature type="transmembrane region" description="Helical" evidence="1">
    <location>
        <begin position="6"/>
        <end position="25"/>
    </location>
</feature>
<gene>
    <name evidence="2" type="ORF">FHS81_002196</name>
</gene>
<keyword evidence="3" id="KW-1185">Reference proteome</keyword>
<name>A0A7W5Z4P2_9HYPH</name>
<evidence type="ECO:0000313" key="2">
    <source>
        <dbReference type="EMBL" id="MBB3810100.1"/>
    </source>
</evidence>
<feature type="transmembrane region" description="Helical" evidence="1">
    <location>
        <begin position="37"/>
        <end position="55"/>
    </location>
</feature>
<dbReference type="AlphaFoldDB" id="A0A7W5Z4P2"/>
<keyword evidence="1" id="KW-1133">Transmembrane helix</keyword>
<keyword evidence="1" id="KW-0812">Transmembrane</keyword>
<reference evidence="2 3" key="1">
    <citation type="submission" date="2020-08" db="EMBL/GenBank/DDBJ databases">
        <title>Genomic Encyclopedia of Type Strains, Phase IV (KMG-IV): sequencing the most valuable type-strain genomes for metagenomic binning, comparative biology and taxonomic classification.</title>
        <authorList>
            <person name="Goeker M."/>
        </authorList>
    </citation>
    <scope>NUCLEOTIDE SEQUENCE [LARGE SCALE GENOMIC DNA]</scope>
    <source>
        <strain evidence="2 3">DSM 28760</strain>
    </source>
</reference>
<dbReference type="EMBL" id="JACICC010000005">
    <property type="protein sequence ID" value="MBB3810100.1"/>
    <property type="molecule type" value="Genomic_DNA"/>
</dbReference>
<dbReference type="Gene3D" id="3.40.50.12370">
    <property type="match status" value="2"/>
</dbReference>
<dbReference type="PANTHER" id="PTHR34703:SF1">
    <property type="entry name" value="ANTIPORTER SUBUNIT MNHG2-RELATED"/>
    <property type="match status" value="1"/>
</dbReference>
<dbReference type="NCBIfam" id="TIGR01300">
    <property type="entry name" value="CPA3_mnhG_phaG"/>
    <property type="match status" value="1"/>
</dbReference>
<protein>
    <submittedName>
        <fullName evidence="2">Monovalent cation/proton antiporter MnhG/PhaG subunit</fullName>
    </submittedName>
</protein>
<evidence type="ECO:0000313" key="3">
    <source>
        <dbReference type="Proteomes" id="UP000537592"/>
    </source>
</evidence>
<sequence>MTALLSVFFTVSGAAICLLAAVGVLRLPDFFMRLHAATKAGVAGCGLILVGVAFAEPSPGMWIKVAIAVIFLLMTTPVAGHLLARAGYVGGVPLWTGTRKDQLQGELRRGNFDRLPGIEPLYTGFDQEVSGREQTQARLPAIKDIRFGVIRDQVDFVASRALALADTTGIRPSAHVIIDEGMVDATRDPANTHDVVERFAQQALEQLNALISHAGQSVDIRTEEGDPEDLLAVAGGADVLLLMPSEGWFHHGADLPTPGMSWGPDGLLRLPSLHGGPVLFVGSRPAPVDNQQVVIRDDGAAHILDVIEWALSNGLWRNPKLHLVWQGDELRQQEVAAIAVRFGATLTLHQMASVKPGDSEIPEHLAGADALILGKTPRPLRTKWYGHKWTERISPGWKGEVLLFEDALDESTLQTRFRLSDVGIGPATRVTQRLGEALSFTENERRAMRRNGGQNDSPASVSEIVVTLANGAHADETIDQAITLARTHRIPLVGLAVVDTKMLRYAGPLPVGGISYAANLRRNLLEKARRSLADTVQSFEQRAQTAGVSFSLFMEEGDPVKILRTRQRPRTLMLIGRDSWFDHGVGEGRANPLEYLARRGIYPLISVAKSPDEVQTISFVHDGTPHSDRMLQWFLATNPWPEAKLRLLPDPAIRDEEIDAARKISAATLEMEEERGDVFSKRSQRPDVLIFGNEGHVGWINRARAISRPDYSDIPIVVFG</sequence>
<dbReference type="RefSeq" id="WP_183752857.1">
    <property type="nucleotide sequence ID" value="NZ_JACICC010000005.1"/>
</dbReference>
<keyword evidence="1" id="KW-0472">Membrane</keyword>
<dbReference type="PANTHER" id="PTHR34703">
    <property type="entry name" value="ANTIPORTER SUBUNIT MNHG2-RELATED"/>
    <property type="match status" value="1"/>
</dbReference>
<dbReference type="SUPFAM" id="SSF52402">
    <property type="entry name" value="Adenine nucleotide alpha hydrolases-like"/>
    <property type="match status" value="1"/>
</dbReference>
<dbReference type="InterPro" id="IPR005133">
    <property type="entry name" value="PhaG_MnhG_YufB"/>
</dbReference>
<proteinExistence type="predicted"/>
<organism evidence="2 3">
    <name type="scientific">Pseudochelatococcus contaminans</name>
    <dbReference type="NCBI Taxonomy" id="1538103"/>
    <lineage>
        <taxon>Bacteria</taxon>
        <taxon>Pseudomonadati</taxon>
        <taxon>Pseudomonadota</taxon>
        <taxon>Alphaproteobacteria</taxon>
        <taxon>Hyphomicrobiales</taxon>
        <taxon>Chelatococcaceae</taxon>
        <taxon>Pseudochelatococcus</taxon>
    </lineage>
</organism>